<dbReference type="EMBL" id="WJBH02000007">
    <property type="protein sequence ID" value="KAI9555730.1"/>
    <property type="molecule type" value="Genomic_DNA"/>
</dbReference>
<proteinExistence type="predicted"/>
<comment type="caution">
    <text evidence="1">The sequence shown here is derived from an EMBL/GenBank/DDBJ whole genome shotgun (WGS) entry which is preliminary data.</text>
</comment>
<dbReference type="AlphaFoldDB" id="A0AAD5L3X2"/>
<evidence type="ECO:0000313" key="2">
    <source>
        <dbReference type="Proteomes" id="UP000820818"/>
    </source>
</evidence>
<organism evidence="1 2">
    <name type="scientific">Daphnia sinensis</name>
    <dbReference type="NCBI Taxonomy" id="1820382"/>
    <lineage>
        <taxon>Eukaryota</taxon>
        <taxon>Metazoa</taxon>
        <taxon>Ecdysozoa</taxon>
        <taxon>Arthropoda</taxon>
        <taxon>Crustacea</taxon>
        <taxon>Branchiopoda</taxon>
        <taxon>Diplostraca</taxon>
        <taxon>Cladocera</taxon>
        <taxon>Anomopoda</taxon>
        <taxon>Daphniidae</taxon>
        <taxon>Daphnia</taxon>
        <taxon>Daphnia similis group</taxon>
    </lineage>
</organism>
<protein>
    <submittedName>
        <fullName evidence="1">Uncharacterized protein</fullName>
    </submittedName>
</protein>
<dbReference type="Proteomes" id="UP000820818">
    <property type="component" value="Linkage Group LG7"/>
</dbReference>
<accession>A0AAD5L3X2</accession>
<evidence type="ECO:0000313" key="1">
    <source>
        <dbReference type="EMBL" id="KAI9555730.1"/>
    </source>
</evidence>
<gene>
    <name evidence="1" type="ORF">GHT06_018245</name>
</gene>
<reference evidence="1 2" key="1">
    <citation type="submission" date="2022-05" db="EMBL/GenBank/DDBJ databases">
        <title>A multi-omics perspective on studying reproductive biology in Daphnia sinensis.</title>
        <authorList>
            <person name="Jia J."/>
        </authorList>
    </citation>
    <scope>NUCLEOTIDE SEQUENCE [LARGE SCALE GENOMIC DNA]</scope>
    <source>
        <strain evidence="1 2">WSL</strain>
    </source>
</reference>
<name>A0AAD5L3X2_9CRUS</name>
<keyword evidence="2" id="KW-1185">Reference proteome</keyword>
<sequence>MILFLFKKAWLASLGGDKKKKTNTSGKIVLSLYCWVHNGTWFFESTSIKSRLRYINKVTGLSGRYCLVFFSYHRRCGVYINTTGAILDKFPNLQVTCMRES</sequence>